<accession>A0A0M8ZVJ6</accession>
<dbReference type="EMBL" id="KQ435850">
    <property type="protein sequence ID" value="KOX70886.1"/>
    <property type="molecule type" value="Genomic_DNA"/>
</dbReference>
<evidence type="ECO:0000313" key="1">
    <source>
        <dbReference type="EMBL" id="KOX70886.1"/>
    </source>
</evidence>
<dbReference type="Proteomes" id="UP000053105">
    <property type="component" value="Unassembled WGS sequence"/>
</dbReference>
<gene>
    <name evidence="1" type="ORF">WN51_03314</name>
</gene>
<keyword evidence="2" id="KW-1185">Reference proteome</keyword>
<protein>
    <submittedName>
        <fullName evidence="1">Uncharacterized protein</fullName>
    </submittedName>
</protein>
<proteinExistence type="predicted"/>
<dbReference type="AlphaFoldDB" id="A0A0M8ZVJ6"/>
<evidence type="ECO:0000313" key="2">
    <source>
        <dbReference type="Proteomes" id="UP000053105"/>
    </source>
</evidence>
<name>A0A0M8ZVJ6_9HYME</name>
<sequence>MGSFAAEIAGKKGGYDENGTGAFGSELSLGDPFVSSARRWGVREGVSALGSEVTRPPDHWLFAVRS</sequence>
<organism evidence="1 2">
    <name type="scientific">Melipona quadrifasciata</name>
    <dbReference type="NCBI Taxonomy" id="166423"/>
    <lineage>
        <taxon>Eukaryota</taxon>
        <taxon>Metazoa</taxon>
        <taxon>Ecdysozoa</taxon>
        <taxon>Arthropoda</taxon>
        <taxon>Hexapoda</taxon>
        <taxon>Insecta</taxon>
        <taxon>Pterygota</taxon>
        <taxon>Neoptera</taxon>
        <taxon>Endopterygota</taxon>
        <taxon>Hymenoptera</taxon>
        <taxon>Apocrita</taxon>
        <taxon>Aculeata</taxon>
        <taxon>Apoidea</taxon>
        <taxon>Anthophila</taxon>
        <taxon>Apidae</taxon>
        <taxon>Melipona</taxon>
    </lineage>
</organism>
<reference evidence="1 2" key="1">
    <citation type="submission" date="2015-07" db="EMBL/GenBank/DDBJ databases">
        <title>The genome of Melipona quadrifasciata.</title>
        <authorList>
            <person name="Pan H."/>
            <person name="Kapheim K."/>
        </authorList>
    </citation>
    <scope>NUCLEOTIDE SEQUENCE [LARGE SCALE GENOMIC DNA]</scope>
    <source>
        <strain evidence="1">0111107301</strain>
        <tissue evidence="1">Whole body</tissue>
    </source>
</reference>